<evidence type="ECO:0000313" key="1">
    <source>
        <dbReference type="EMBL" id="PVH25231.1"/>
    </source>
</evidence>
<reference evidence="1 2" key="1">
    <citation type="submission" date="2018-04" db="EMBL/GenBank/DDBJ databases">
        <title>Sphingobacterium cortibacter sp. nov.</title>
        <authorList>
            <person name="Li Y."/>
        </authorList>
    </citation>
    <scope>NUCLEOTIDE SEQUENCE [LARGE SCALE GENOMIC DNA]</scope>
    <source>
        <strain evidence="1 2">2c-3</strain>
    </source>
</reference>
<protein>
    <submittedName>
        <fullName evidence="1">Uncharacterized protein</fullName>
    </submittedName>
</protein>
<dbReference type="AlphaFoldDB" id="A0A2T8HIH5"/>
<organism evidence="1 2">
    <name type="scientific">Sphingobacterium corticibacter</name>
    <dbReference type="NCBI Taxonomy" id="2171749"/>
    <lineage>
        <taxon>Bacteria</taxon>
        <taxon>Pseudomonadati</taxon>
        <taxon>Bacteroidota</taxon>
        <taxon>Sphingobacteriia</taxon>
        <taxon>Sphingobacteriales</taxon>
        <taxon>Sphingobacteriaceae</taxon>
        <taxon>Sphingobacterium</taxon>
    </lineage>
</organism>
<gene>
    <name evidence="1" type="ORF">DC487_09920</name>
</gene>
<name>A0A2T8HIH5_9SPHI</name>
<dbReference type="PROSITE" id="PS51257">
    <property type="entry name" value="PROKAR_LIPOPROTEIN"/>
    <property type="match status" value="1"/>
</dbReference>
<dbReference type="RefSeq" id="WP_116775820.1">
    <property type="nucleotide sequence ID" value="NZ_QDKG01000003.1"/>
</dbReference>
<dbReference type="OrthoDB" id="706386at2"/>
<proteinExistence type="predicted"/>
<dbReference type="Proteomes" id="UP000245627">
    <property type="component" value="Unassembled WGS sequence"/>
</dbReference>
<sequence>MYKIGYFMICLAFTLISCGKESDDAISKDDFVSRTSKEAYTGTAKSVMHLHGYETFPSVAGTGTFNVIQTKGDSVTLALTCNLSSGDGFSFGMPGIQLGNSWSATFQNGGFAIDNQGDVSGAMQTTQQEISWDGRLFDDKILLDVKIKYLQQDRNITAGTIINTHLDLIRADAPASENINGCKVIVWETRAVLNLYSYGSDLLRVPVCHD</sequence>
<comment type="caution">
    <text evidence="1">The sequence shown here is derived from an EMBL/GenBank/DDBJ whole genome shotgun (WGS) entry which is preliminary data.</text>
</comment>
<keyword evidence="2" id="KW-1185">Reference proteome</keyword>
<dbReference type="EMBL" id="QDKG01000003">
    <property type="protein sequence ID" value="PVH25231.1"/>
    <property type="molecule type" value="Genomic_DNA"/>
</dbReference>
<accession>A0A2T8HIH5</accession>
<evidence type="ECO:0000313" key="2">
    <source>
        <dbReference type="Proteomes" id="UP000245627"/>
    </source>
</evidence>